<evidence type="ECO:0000313" key="2">
    <source>
        <dbReference type="Proteomes" id="UP001239111"/>
    </source>
</evidence>
<protein>
    <submittedName>
        <fullName evidence="1">Uncharacterized protein</fullName>
    </submittedName>
</protein>
<keyword evidence="2" id="KW-1185">Reference proteome</keyword>
<dbReference type="EMBL" id="CM056741">
    <property type="protein sequence ID" value="KAJ8681654.1"/>
    <property type="molecule type" value="Genomic_DNA"/>
</dbReference>
<sequence>MDGVTNCNHTVIAHGDDSRTEYNATLVIDGLIAIYRLNRHFGPPAHIRPFRMFKIARKDPKPGDQATVIASYHYESNDTYGVTTLANVTLIRPKVCQDSFDRSSYSNIDEIIEKCDTHLWFDYQEPSCMIPASAHSLIVDGKLVGINPSTIYTIFGRNSNETIQGFLSVSVQRDAINKLTTV</sequence>
<dbReference type="Proteomes" id="UP001239111">
    <property type="component" value="Chromosome 1"/>
</dbReference>
<accession>A0ACC2PDI7</accession>
<comment type="caution">
    <text evidence="1">The sequence shown here is derived from an EMBL/GenBank/DDBJ whole genome shotgun (WGS) entry which is preliminary data.</text>
</comment>
<evidence type="ECO:0000313" key="1">
    <source>
        <dbReference type="EMBL" id="KAJ8681654.1"/>
    </source>
</evidence>
<reference evidence="1" key="1">
    <citation type="submission" date="2023-04" db="EMBL/GenBank/DDBJ databases">
        <title>A chromosome-level genome assembly of the parasitoid wasp Eretmocerus hayati.</title>
        <authorList>
            <person name="Zhong Y."/>
            <person name="Liu S."/>
            <person name="Liu Y."/>
        </authorList>
    </citation>
    <scope>NUCLEOTIDE SEQUENCE</scope>
    <source>
        <strain evidence="1">ZJU_SS_LIU_2023</strain>
    </source>
</reference>
<organism evidence="1 2">
    <name type="scientific">Eretmocerus hayati</name>
    <dbReference type="NCBI Taxonomy" id="131215"/>
    <lineage>
        <taxon>Eukaryota</taxon>
        <taxon>Metazoa</taxon>
        <taxon>Ecdysozoa</taxon>
        <taxon>Arthropoda</taxon>
        <taxon>Hexapoda</taxon>
        <taxon>Insecta</taxon>
        <taxon>Pterygota</taxon>
        <taxon>Neoptera</taxon>
        <taxon>Endopterygota</taxon>
        <taxon>Hymenoptera</taxon>
        <taxon>Apocrita</taxon>
        <taxon>Proctotrupomorpha</taxon>
        <taxon>Chalcidoidea</taxon>
        <taxon>Aphelinidae</taxon>
        <taxon>Aphelininae</taxon>
        <taxon>Eretmocerus</taxon>
    </lineage>
</organism>
<name>A0ACC2PDI7_9HYME</name>
<gene>
    <name evidence="1" type="ORF">QAD02_017446</name>
</gene>
<proteinExistence type="predicted"/>